<sequence length="528" mass="56482">MSAASEALPTTSAARAAASAAPAAASGTRRDRAAVLGRILLCVAVLGGAVVAGIGFAGSYSALRQLAASKGFGDFAPWFPIGVDAGIIVALAADLYLLRRGVSWPWLRPVAHGLTLATVWFNANAGQHGPLADPVAAGMHAVMPLLFVVAVEAARFLVIRTADLEAGRETGGVPLLRWLLSPARTWAMWRRMKLWGLSYSAVVAREQALRVYRVLLERRYGKAKKAPSDERLPLTMARYGLTVEEALELPQAAEERERKRREAEADRKAQEAIRAKEREAERRRAELRADGSVKTTEAEVGAQTAAVERLAVLEAEALDSAVIAEARARQAAAEAREAEDRKATAAAALEAAELERQAAEKRAAADQAARAADLEERALETAAAAEARERSAEANRRAAEVEQAAAEARKRAAEADAQKAAAEARQRAAEADAERSRLAAAEARARALEVERRAVEAEDELRLTPKERAVRRVARLVLAEADGNIERLPLGRVAEALGVAESTASQYRAQAAELLAGGYRPESNGFQS</sequence>
<keyword evidence="4" id="KW-1185">Reference proteome</keyword>
<feature type="compositionally biased region" description="Basic and acidic residues" evidence="1">
    <location>
        <begin position="253"/>
        <end position="291"/>
    </location>
</feature>
<keyword evidence="2" id="KW-0472">Membrane</keyword>
<reference evidence="3 4" key="1">
    <citation type="submission" date="2024-10" db="EMBL/GenBank/DDBJ databases">
        <authorList>
            <person name="Cho J.-C."/>
        </authorList>
    </citation>
    <scope>NUCLEOTIDE SEQUENCE [LARGE SCALE GENOMIC DNA]</scope>
    <source>
        <strain evidence="3 4">KCTC29696</strain>
    </source>
</reference>
<feature type="region of interest" description="Disordered" evidence="1">
    <location>
        <begin position="381"/>
        <end position="428"/>
    </location>
</feature>
<dbReference type="Pfam" id="PF10935">
    <property type="entry name" value="DUF2637"/>
    <property type="match status" value="1"/>
</dbReference>
<feature type="transmembrane region" description="Helical" evidence="2">
    <location>
        <begin position="105"/>
        <end position="123"/>
    </location>
</feature>
<evidence type="ECO:0000256" key="2">
    <source>
        <dbReference type="SAM" id="Phobius"/>
    </source>
</evidence>
<feature type="transmembrane region" description="Helical" evidence="2">
    <location>
        <begin position="39"/>
        <end position="63"/>
    </location>
</feature>
<evidence type="ECO:0000313" key="4">
    <source>
        <dbReference type="Proteomes" id="UP001607069"/>
    </source>
</evidence>
<accession>A0ABW7HUB0</accession>
<dbReference type="Proteomes" id="UP001607069">
    <property type="component" value="Unassembled WGS sequence"/>
</dbReference>
<comment type="caution">
    <text evidence="3">The sequence shown here is derived from an EMBL/GenBank/DDBJ whole genome shotgun (WGS) entry which is preliminary data.</text>
</comment>
<feature type="compositionally biased region" description="Basic and acidic residues" evidence="1">
    <location>
        <begin position="386"/>
        <end position="400"/>
    </location>
</feature>
<feature type="region of interest" description="Disordered" evidence="1">
    <location>
        <begin position="251"/>
        <end position="301"/>
    </location>
</feature>
<protein>
    <submittedName>
        <fullName evidence="3">DUF2637 domain-containing protein</fullName>
    </submittedName>
</protein>
<feature type="compositionally biased region" description="Basic and acidic residues" evidence="1">
    <location>
        <begin position="407"/>
        <end position="428"/>
    </location>
</feature>
<gene>
    <name evidence="3" type="ORF">ACG5V6_14670</name>
</gene>
<proteinExistence type="predicted"/>
<evidence type="ECO:0000256" key="1">
    <source>
        <dbReference type="SAM" id="MobiDB-lite"/>
    </source>
</evidence>
<evidence type="ECO:0000313" key="3">
    <source>
        <dbReference type="EMBL" id="MFH0249455.1"/>
    </source>
</evidence>
<dbReference type="EMBL" id="JBIHMK010000050">
    <property type="protein sequence ID" value="MFH0249455.1"/>
    <property type="molecule type" value="Genomic_DNA"/>
</dbReference>
<organism evidence="3 4">
    <name type="scientific">Streptomyces chitinivorans</name>
    <dbReference type="NCBI Taxonomy" id="1257027"/>
    <lineage>
        <taxon>Bacteria</taxon>
        <taxon>Bacillati</taxon>
        <taxon>Actinomycetota</taxon>
        <taxon>Actinomycetes</taxon>
        <taxon>Kitasatosporales</taxon>
        <taxon>Streptomycetaceae</taxon>
        <taxon>Streptomyces</taxon>
    </lineage>
</organism>
<name>A0ABW7HUB0_9ACTN</name>
<dbReference type="RefSeq" id="WP_279949030.1">
    <property type="nucleotide sequence ID" value="NZ_BAABEN010000001.1"/>
</dbReference>
<keyword evidence="2" id="KW-0812">Transmembrane</keyword>
<feature type="transmembrane region" description="Helical" evidence="2">
    <location>
        <begin position="135"/>
        <end position="158"/>
    </location>
</feature>
<dbReference type="InterPro" id="IPR021235">
    <property type="entry name" value="DUF2637"/>
</dbReference>
<feature type="transmembrane region" description="Helical" evidence="2">
    <location>
        <begin position="75"/>
        <end position="98"/>
    </location>
</feature>
<keyword evidence="2" id="KW-1133">Transmembrane helix</keyword>